<evidence type="ECO:0000313" key="5">
    <source>
        <dbReference type="EMBL" id="KAH7975944.1"/>
    </source>
</evidence>
<keyword evidence="2" id="KW-0472">Membrane</keyword>
<dbReference type="CDD" id="cd21099">
    <property type="entry name" value="RXYLT1-like"/>
    <property type="match status" value="1"/>
</dbReference>
<dbReference type="Proteomes" id="UP000821837">
    <property type="component" value="Chromosome 10"/>
</dbReference>
<feature type="transmembrane region" description="Helical" evidence="2">
    <location>
        <begin position="35"/>
        <end position="55"/>
    </location>
</feature>
<dbReference type="GO" id="GO:0120053">
    <property type="term" value="F:ribitol beta-1,4-xylosyltransferase activity"/>
    <property type="evidence" value="ECO:0007669"/>
    <property type="project" value="InterPro"/>
</dbReference>
<feature type="region of interest" description="Disordered" evidence="1">
    <location>
        <begin position="61"/>
        <end position="89"/>
    </location>
</feature>
<proteinExistence type="predicted"/>
<organism evidence="5 6">
    <name type="scientific">Rhipicephalus sanguineus</name>
    <name type="common">Brown dog tick</name>
    <name type="synonym">Ixodes sanguineus</name>
    <dbReference type="NCBI Taxonomy" id="34632"/>
    <lineage>
        <taxon>Eukaryota</taxon>
        <taxon>Metazoa</taxon>
        <taxon>Ecdysozoa</taxon>
        <taxon>Arthropoda</taxon>
        <taxon>Chelicerata</taxon>
        <taxon>Arachnida</taxon>
        <taxon>Acari</taxon>
        <taxon>Parasitiformes</taxon>
        <taxon>Ixodida</taxon>
        <taxon>Ixodoidea</taxon>
        <taxon>Ixodidae</taxon>
        <taxon>Rhipicephalinae</taxon>
        <taxon>Rhipicephalus</taxon>
        <taxon>Rhipicephalus</taxon>
    </lineage>
</organism>
<evidence type="ECO:0000256" key="2">
    <source>
        <dbReference type="SAM" id="Phobius"/>
    </source>
</evidence>
<comment type="caution">
    <text evidence="5">The sequence shown here is derived from an EMBL/GenBank/DDBJ whole genome shotgun (WGS) entry which is preliminary data.</text>
</comment>
<evidence type="ECO:0000313" key="6">
    <source>
        <dbReference type="Proteomes" id="UP000821837"/>
    </source>
</evidence>
<evidence type="ECO:0000259" key="3">
    <source>
        <dbReference type="Pfam" id="PF24785"/>
    </source>
</evidence>
<sequence length="442" mass="49734">MVVSRSFPAFSYDYLETCIIVATRDDAMAISLRRVTVAVLAIYIVLTCYTAYVLISKNYSSKPKESGRKGPSRLSGSKEGAEWNPWGEELSRSNSSRLAHTIEIWGKAAIGLYLWEHIFNGKLEPKGDGSWSYGFRKVGNLKFKFRTGPWIVPTTVPQDVTHVVLVLNGREPTKVTAARAWLDALPSFRRLKGVAVVLLGDEACSANTWLLPYLKSHGGRVSAAFIVYDTPLVDDVEVFQWPLGVATYRGFPKAPSTLLASEGQRPYPCNFVGTVYPGSSREELLRVLGDRGAPCYLNTRNEWRPLETKESLESYLLALKLSDVTLNPAGKNPECYRIYEALEFGSLPVLEDRTVSPGCARADDANGTFRLLKKHKAPLVFVKNWTLELMPILEKEIGMKPQERVDRRQAIVSWYSSFKRAMRDRFVRVLTDKFFGEEIKDT</sequence>
<reference evidence="5" key="1">
    <citation type="journal article" date="2020" name="Cell">
        <title>Large-Scale Comparative Analyses of Tick Genomes Elucidate Their Genetic Diversity and Vector Capacities.</title>
        <authorList>
            <consortium name="Tick Genome and Microbiome Consortium (TIGMIC)"/>
            <person name="Jia N."/>
            <person name="Wang J."/>
            <person name="Shi W."/>
            <person name="Du L."/>
            <person name="Sun Y."/>
            <person name="Zhan W."/>
            <person name="Jiang J.F."/>
            <person name="Wang Q."/>
            <person name="Zhang B."/>
            <person name="Ji P."/>
            <person name="Bell-Sakyi L."/>
            <person name="Cui X.M."/>
            <person name="Yuan T.T."/>
            <person name="Jiang B.G."/>
            <person name="Yang W.F."/>
            <person name="Lam T.T."/>
            <person name="Chang Q.C."/>
            <person name="Ding S.J."/>
            <person name="Wang X.J."/>
            <person name="Zhu J.G."/>
            <person name="Ruan X.D."/>
            <person name="Zhao L."/>
            <person name="Wei J.T."/>
            <person name="Ye R.Z."/>
            <person name="Que T.C."/>
            <person name="Du C.H."/>
            <person name="Zhou Y.H."/>
            <person name="Cheng J.X."/>
            <person name="Dai P.F."/>
            <person name="Guo W.B."/>
            <person name="Han X.H."/>
            <person name="Huang E.J."/>
            <person name="Li L.F."/>
            <person name="Wei W."/>
            <person name="Gao Y.C."/>
            <person name="Liu J.Z."/>
            <person name="Shao H.Z."/>
            <person name="Wang X."/>
            <person name="Wang C.C."/>
            <person name="Yang T.C."/>
            <person name="Huo Q.B."/>
            <person name="Li W."/>
            <person name="Chen H.Y."/>
            <person name="Chen S.E."/>
            <person name="Zhou L.G."/>
            <person name="Ni X.B."/>
            <person name="Tian J.H."/>
            <person name="Sheng Y."/>
            <person name="Liu T."/>
            <person name="Pan Y.S."/>
            <person name="Xia L.Y."/>
            <person name="Li J."/>
            <person name="Zhao F."/>
            <person name="Cao W.C."/>
        </authorList>
    </citation>
    <scope>NUCLEOTIDE SEQUENCE</scope>
    <source>
        <strain evidence="5">Rsan-2018</strain>
    </source>
</reference>
<dbReference type="GO" id="GO:0005794">
    <property type="term" value="C:Golgi apparatus"/>
    <property type="evidence" value="ECO:0007669"/>
    <property type="project" value="TreeGrafter"/>
</dbReference>
<dbReference type="PANTHER" id="PTHR15576">
    <property type="entry name" value="RIBITOL-5-PHOSPHATE XYLOSYLTRANSFERASE 1"/>
    <property type="match status" value="1"/>
</dbReference>
<dbReference type="EMBL" id="JABSTV010001246">
    <property type="protein sequence ID" value="KAH7975944.1"/>
    <property type="molecule type" value="Genomic_DNA"/>
</dbReference>
<dbReference type="VEuPathDB" id="VectorBase:RSAN_046358"/>
<dbReference type="InterPro" id="IPR057539">
    <property type="entry name" value="RXYLT1_N"/>
</dbReference>
<gene>
    <name evidence="5" type="ORF">HPB52_006821</name>
</gene>
<feature type="domain" description="RXYLT1 C-terminal" evidence="3">
    <location>
        <begin position="248"/>
        <end position="435"/>
    </location>
</feature>
<keyword evidence="2" id="KW-1133">Transmembrane helix</keyword>
<dbReference type="Pfam" id="PF24785">
    <property type="entry name" value="RXYLT1_C"/>
    <property type="match status" value="1"/>
</dbReference>
<evidence type="ECO:0000259" key="4">
    <source>
        <dbReference type="Pfam" id="PF24786"/>
    </source>
</evidence>
<keyword evidence="6" id="KW-1185">Reference proteome</keyword>
<reference evidence="5" key="2">
    <citation type="submission" date="2021-09" db="EMBL/GenBank/DDBJ databases">
        <authorList>
            <person name="Jia N."/>
            <person name="Wang J."/>
            <person name="Shi W."/>
            <person name="Du L."/>
            <person name="Sun Y."/>
            <person name="Zhan W."/>
            <person name="Jiang J."/>
            <person name="Wang Q."/>
            <person name="Zhang B."/>
            <person name="Ji P."/>
            <person name="Sakyi L.B."/>
            <person name="Cui X."/>
            <person name="Yuan T."/>
            <person name="Jiang B."/>
            <person name="Yang W."/>
            <person name="Lam T.T.-Y."/>
            <person name="Chang Q."/>
            <person name="Ding S."/>
            <person name="Wang X."/>
            <person name="Zhu J."/>
            <person name="Ruan X."/>
            <person name="Zhao L."/>
            <person name="Wei J."/>
            <person name="Que T."/>
            <person name="Du C."/>
            <person name="Cheng J."/>
            <person name="Dai P."/>
            <person name="Han X."/>
            <person name="Huang E."/>
            <person name="Gao Y."/>
            <person name="Liu J."/>
            <person name="Shao H."/>
            <person name="Ye R."/>
            <person name="Li L."/>
            <person name="Wei W."/>
            <person name="Wang X."/>
            <person name="Wang C."/>
            <person name="Huo Q."/>
            <person name="Li W."/>
            <person name="Guo W."/>
            <person name="Chen H."/>
            <person name="Chen S."/>
            <person name="Zhou L."/>
            <person name="Zhou L."/>
            <person name="Ni X."/>
            <person name="Tian J."/>
            <person name="Zhou Y."/>
            <person name="Sheng Y."/>
            <person name="Liu T."/>
            <person name="Pan Y."/>
            <person name="Xia L."/>
            <person name="Li J."/>
            <person name="Zhao F."/>
            <person name="Cao W."/>
        </authorList>
    </citation>
    <scope>NUCLEOTIDE SEQUENCE</scope>
    <source>
        <strain evidence="5">Rsan-2018</strain>
        <tissue evidence="5">Larvae</tissue>
    </source>
</reference>
<dbReference type="Pfam" id="PF24786">
    <property type="entry name" value="RXYLT1_N"/>
    <property type="match status" value="1"/>
</dbReference>
<protein>
    <submittedName>
        <fullName evidence="5">Uncharacterized protein</fullName>
    </submittedName>
</protein>
<evidence type="ECO:0000256" key="1">
    <source>
        <dbReference type="SAM" id="MobiDB-lite"/>
    </source>
</evidence>
<dbReference type="PANTHER" id="PTHR15576:SF1">
    <property type="entry name" value="RIBITOL-5-PHOSPHATE XYLOSYLTRANSFERASE 1"/>
    <property type="match status" value="1"/>
</dbReference>
<dbReference type="GO" id="GO:0035269">
    <property type="term" value="P:protein O-linked glycosylation via mannose"/>
    <property type="evidence" value="ECO:0007669"/>
    <property type="project" value="InterPro"/>
</dbReference>
<dbReference type="AlphaFoldDB" id="A0A9D4QDU7"/>
<accession>A0A9D4QDU7</accession>
<dbReference type="InterPro" id="IPR055286">
    <property type="entry name" value="RXYLT1-like"/>
</dbReference>
<keyword evidence="2" id="KW-0812">Transmembrane</keyword>
<dbReference type="InterPro" id="IPR057538">
    <property type="entry name" value="RXYLT1_C"/>
</dbReference>
<feature type="domain" description="RXYLT1 N-terminal" evidence="4">
    <location>
        <begin position="102"/>
        <end position="242"/>
    </location>
</feature>
<name>A0A9D4QDU7_RHISA</name>